<dbReference type="KEGG" id="tad:TRIADDRAFT_62306"/>
<keyword evidence="6" id="KW-0223">Dioxygenase</keyword>
<keyword evidence="4" id="KW-0479">Metal-binding</keyword>
<dbReference type="GO" id="GO:0016706">
    <property type="term" value="F:2-oxoglutarate-dependent dioxygenase activity"/>
    <property type="evidence" value="ECO:0007669"/>
    <property type="project" value="UniProtKB-ARBA"/>
</dbReference>
<dbReference type="AlphaFoldDB" id="B3SDF0"/>
<dbReference type="PhylomeDB" id="B3SDF0"/>
<dbReference type="UniPathway" id="UPA00118"/>
<evidence type="ECO:0000256" key="1">
    <source>
        <dbReference type="ARBA" id="ARBA00001954"/>
    </source>
</evidence>
<sequence>MHRLGIRLIRPLEQLFQSKQTLTRSRTIVPLAFRKKLVVFNSVAIENDISNRQLHVKWDDGTSSRFPHIYLRDHCQCPNCFHPSPKQRNIGDTNVFPAYDAETRASWAELRRDRQEIEMIWEIDNHVSVFDTNWLKTRRFPTSDDQVGNKVVAEYIATVALVLVKNVSPELGQVERLANRIAYLRVSNYGLNGRSEVIRFVHNNHTRSSILDVPEDKVNRAFRTIVKIMYDPSNLVTKRIESGDMVVFNNWRGLHGRSAYKATKALKNLFTFHFVEHMHLLIIALWKLCRKAVVDEFEGM</sequence>
<evidence type="ECO:0000256" key="4">
    <source>
        <dbReference type="ARBA" id="ARBA00022723"/>
    </source>
</evidence>
<dbReference type="EMBL" id="DS985278">
    <property type="protein sequence ID" value="EDV19275.1"/>
    <property type="molecule type" value="Genomic_DNA"/>
</dbReference>
<dbReference type="FunCoup" id="B3SDF0">
    <property type="interactions" value="68"/>
</dbReference>
<dbReference type="Pfam" id="PF02668">
    <property type="entry name" value="TauD"/>
    <property type="match status" value="1"/>
</dbReference>
<dbReference type="eggNOG" id="KOG3888">
    <property type="taxonomic scope" value="Eukaryota"/>
</dbReference>
<comment type="similarity">
    <text evidence="3">Belongs to the gamma-BBH/TMLD family.</text>
</comment>
<feature type="domain" description="TauD/TfdA-like" evidence="9">
    <location>
        <begin position="201"/>
        <end position="262"/>
    </location>
</feature>
<dbReference type="InParanoid" id="B3SDF0"/>
<comment type="cofactor">
    <cofactor evidence="1">
        <name>Fe(2+)</name>
        <dbReference type="ChEBI" id="CHEBI:29033"/>
    </cofactor>
</comment>
<gene>
    <name evidence="11" type="ORF">TRIADDRAFT_62306</name>
</gene>
<evidence type="ECO:0008006" key="13">
    <source>
        <dbReference type="Google" id="ProtNLM"/>
    </source>
</evidence>
<dbReference type="GeneID" id="6759471"/>
<evidence type="ECO:0000313" key="11">
    <source>
        <dbReference type="EMBL" id="EDV19275.1"/>
    </source>
</evidence>
<dbReference type="HOGENOM" id="CLU_928517_0_0_1"/>
<comment type="pathway">
    <text evidence="2">Amine and polyamine biosynthesis; carnitine biosynthesis.</text>
</comment>
<evidence type="ECO:0000256" key="5">
    <source>
        <dbReference type="ARBA" id="ARBA00022873"/>
    </source>
</evidence>
<evidence type="ECO:0000313" key="12">
    <source>
        <dbReference type="Proteomes" id="UP000009022"/>
    </source>
</evidence>
<dbReference type="Proteomes" id="UP000009022">
    <property type="component" value="Unassembled WGS sequence"/>
</dbReference>
<dbReference type="Gene3D" id="3.30.2020.30">
    <property type="match status" value="1"/>
</dbReference>
<feature type="domain" description="Gamma-butyrobetaine hydroxylase-like N-terminal" evidence="10">
    <location>
        <begin position="48"/>
        <end position="135"/>
    </location>
</feature>
<reference evidence="11 12" key="1">
    <citation type="journal article" date="2008" name="Nature">
        <title>The Trichoplax genome and the nature of placozoans.</title>
        <authorList>
            <person name="Srivastava M."/>
            <person name="Begovic E."/>
            <person name="Chapman J."/>
            <person name="Putnam N.H."/>
            <person name="Hellsten U."/>
            <person name="Kawashima T."/>
            <person name="Kuo A."/>
            <person name="Mitros T."/>
            <person name="Salamov A."/>
            <person name="Carpenter M.L."/>
            <person name="Signorovitch A.Y."/>
            <person name="Moreno M.A."/>
            <person name="Kamm K."/>
            <person name="Grimwood J."/>
            <person name="Schmutz J."/>
            <person name="Shapiro H."/>
            <person name="Grigoriev I.V."/>
            <person name="Buss L.W."/>
            <person name="Schierwater B."/>
            <person name="Dellaporta S.L."/>
            <person name="Rokhsar D.S."/>
        </authorList>
    </citation>
    <scope>NUCLEOTIDE SEQUENCE [LARGE SCALE GENOMIC DNA]</scope>
    <source>
        <strain evidence="11 12">Grell-BS-1999</strain>
    </source>
</reference>
<evidence type="ECO:0000256" key="3">
    <source>
        <dbReference type="ARBA" id="ARBA00008654"/>
    </source>
</evidence>
<evidence type="ECO:0000256" key="6">
    <source>
        <dbReference type="ARBA" id="ARBA00022964"/>
    </source>
</evidence>
<keyword evidence="8" id="KW-0408">Iron</keyword>
<accession>B3SDF0</accession>
<dbReference type="GO" id="GO:0005739">
    <property type="term" value="C:mitochondrion"/>
    <property type="evidence" value="ECO:0000318"/>
    <property type="project" value="GO_Central"/>
</dbReference>
<organism evidence="11 12">
    <name type="scientific">Trichoplax adhaerens</name>
    <name type="common">Trichoplax reptans</name>
    <dbReference type="NCBI Taxonomy" id="10228"/>
    <lineage>
        <taxon>Eukaryota</taxon>
        <taxon>Metazoa</taxon>
        <taxon>Placozoa</taxon>
        <taxon>Uniplacotomia</taxon>
        <taxon>Trichoplacea</taxon>
        <taxon>Trichoplacidae</taxon>
        <taxon>Trichoplax</taxon>
    </lineage>
</organism>
<dbReference type="PANTHER" id="PTHR10696:SF33">
    <property type="entry name" value="GAMMA-BUTYROBETAINE DIOXYGENASE"/>
    <property type="match status" value="1"/>
</dbReference>
<dbReference type="CTD" id="6759471"/>
<evidence type="ECO:0000256" key="8">
    <source>
        <dbReference type="ARBA" id="ARBA00023004"/>
    </source>
</evidence>
<keyword evidence="5" id="KW-0124">Carnitine biosynthesis</keyword>
<dbReference type="GO" id="GO:0046872">
    <property type="term" value="F:metal ion binding"/>
    <property type="evidence" value="ECO:0007669"/>
    <property type="project" value="UniProtKB-KW"/>
</dbReference>
<dbReference type="InterPro" id="IPR010376">
    <property type="entry name" value="GBBH-like_N"/>
</dbReference>
<dbReference type="InterPro" id="IPR038492">
    <property type="entry name" value="GBBH-like_N_sf"/>
</dbReference>
<dbReference type="OrthoDB" id="406634at2759"/>
<evidence type="ECO:0000259" key="10">
    <source>
        <dbReference type="Pfam" id="PF06155"/>
    </source>
</evidence>
<dbReference type="FunFam" id="3.30.2020.30:FF:000002">
    <property type="entry name" value="Putative gamma-butyrobetaine dioxygenase"/>
    <property type="match status" value="1"/>
</dbReference>
<evidence type="ECO:0000256" key="2">
    <source>
        <dbReference type="ARBA" id="ARBA00005022"/>
    </source>
</evidence>
<proteinExistence type="inferred from homology"/>
<dbReference type="RefSeq" id="XP_002118272.1">
    <property type="nucleotide sequence ID" value="XM_002118236.1"/>
</dbReference>
<dbReference type="Gene3D" id="3.60.130.10">
    <property type="entry name" value="Clavaminate synthase-like"/>
    <property type="match status" value="1"/>
</dbReference>
<keyword evidence="12" id="KW-1185">Reference proteome</keyword>
<evidence type="ECO:0000259" key="9">
    <source>
        <dbReference type="Pfam" id="PF02668"/>
    </source>
</evidence>
<evidence type="ECO:0000256" key="7">
    <source>
        <dbReference type="ARBA" id="ARBA00023002"/>
    </source>
</evidence>
<keyword evidence="7" id="KW-0560">Oxidoreductase</keyword>
<protein>
    <recommendedName>
        <fullName evidence="13">TauD/TfdA-like domain-containing protein</fullName>
    </recommendedName>
</protein>
<name>B3SDF0_TRIAD</name>
<dbReference type="SUPFAM" id="SSF51197">
    <property type="entry name" value="Clavaminate synthase-like"/>
    <property type="match status" value="1"/>
</dbReference>
<dbReference type="InterPro" id="IPR003819">
    <property type="entry name" value="TauD/TfdA-like"/>
</dbReference>
<dbReference type="GO" id="GO:0045329">
    <property type="term" value="P:carnitine biosynthetic process"/>
    <property type="evidence" value="ECO:0000318"/>
    <property type="project" value="GO_Central"/>
</dbReference>
<dbReference type="Pfam" id="PF06155">
    <property type="entry name" value="GBBH-like_N"/>
    <property type="match status" value="1"/>
</dbReference>
<dbReference type="InterPro" id="IPR050411">
    <property type="entry name" value="AlphaKG_dependent_hydroxylases"/>
</dbReference>
<dbReference type="PANTHER" id="PTHR10696">
    <property type="entry name" value="GAMMA-BUTYROBETAINE HYDROXYLASE-RELATED"/>
    <property type="match status" value="1"/>
</dbReference>
<dbReference type="InterPro" id="IPR042098">
    <property type="entry name" value="TauD-like_sf"/>
</dbReference>